<feature type="transmembrane region" description="Helical" evidence="1">
    <location>
        <begin position="21"/>
        <end position="41"/>
    </location>
</feature>
<feature type="transmembrane region" description="Helical" evidence="1">
    <location>
        <begin position="300"/>
        <end position="326"/>
    </location>
</feature>
<feature type="transmembrane region" description="Helical" evidence="1">
    <location>
        <begin position="445"/>
        <end position="463"/>
    </location>
</feature>
<feature type="transmembrane region" description="Helical" evidence="1">
    <location>
        <begin position="365"/>
        <end position="382"/>
    </location>
</feature>
<keyword evidence="1" id="KW-0812">Transmembrane</keyword>
<keyword evidence="1" id="KW-1133">Transmembrane helix</keyword>
<evidence type="ECO:0008006" key="4">
    <source>
        <dbReference type="Google" id="ProtNLM"/>
    </source>
</evidence>
<dbReference type="Proteomes" id="UP001230908">
    <property type="component" value="Unassembled WGS sequence"/>
</dbReference>
<feature type="transmembrane region" description="Helical" evidence="1">
    <location>
        <begin position="225"/>
        <end position="249"/>
    </location>
</feature>
<feature type="transmembrane region" description="Helical" evidence="1">
    <location>
        <begin position="154"/>
        <end position="173"/>
    </location>
</feature>
<evidence type="ECO:0000256" key="1">
    <source>
        <dbReference type="SAM" id="Phobius"/>
    </source>
</evidence>
<feature type="transmembrane region" description="Helical" evidence="1">
    <location>
        <begin position="53"/>
        <end position="76"/>
    </location>
</feature>
<feature type="transmembrane region" description="Helical" evidence="1">
    <location>
        <begin position="332"/>
        <end position="358"/>
    </location>
</feature>
<keyword evidence="3" id="KW-1185">Reference proteome</keyword>
<dbReference type="PANTHER" id="PTHR43424:SF1">
    <property type="entry name" value="LOCUS PUTATIVE PROTEIN 1-RELATED"/>
    <property type="match status" value="1"/>
</dbReference>
<protein>
    <recommendedName>
        <fullName evidence="4">Polysaccharide biosynthesis protein C-terminal domain-containing protein</fullName>
    </recommendedName>
</protein>
<comment type="caution">
    <text evidence="2">The sequence shown here is derived from an EMBL/GenBank/DDBJ whole genome shotgun (WGS) entry which is preliminary data.</text>
</comment>
<evidence type="ECO:0000313" key="2">
    <source>
        <dbReference type="EMBL" id="MDQ7903116.1"/>
    </source>
</evidence>
<reference evidence="2 3" key="1">
    <citation type="submission" date="2023-08" db="EMBL/GenBank/DDBJ databases">
        <title>Phytohabitans sansha sp. nov., isolated from marine sediment.</title>
        <authorList>
            <person name="Zhao Y."/>
            <person name="Yi K."/>
        </authorList>
    </citation>
    <scope>NUCLEOTIDE SEQUENCE [LARGE SCALE GENOMIC DNA]</scope>
    <source>
        <strain evidence="2 3">ZYX-F-186</strain>
    </source>
</reference>
<accession>A0ABU0Z7S9</accession>
<keyword evidence="1" id="KW-0472">Membrane</keyword>
<dbReference type="RefSeq" id="WP_308710387.1">
    <property type="nucleotide sequence ID" value="NZ_JAVHUY010000001.1"/>
</dbReference>
<feature type="transmembrane region" description="Helical" evidence="1">
    <location>
        <begin position="388"/>
        <end position="410"/>
    </location>
</feature>
<dbReference type="InterPro" id="IPR052556">
    <property type="entry name" value="PolySynth_Transporter"/>
</dbReference>
<dbReference type="PANTHER" id="PTHR43424">
    <property type="entry name" value="LOCUS PUTATIVE PROTEIN 1-RELATED"/>
    <property type="match status" value="1"/>
</dbReference>
<gene>
    <name evidence="2" type="ORF">RB614_01105</name>
</gene>
<name>A0ABU0Z7S9_9ACTN</name>
<evidence type="ECO:0000313" key="3">
    <source>
        <dbReference type="Proteomes" id="UP001230908"/>
    </source>
</evidence>
<feature type="transmembrane region" description="Helical" evidence="1">
    <location>
        <begin position="419"/>
        <end position="439"/>
    </location>
</feature>
<sequence>MVSTDVNAPERKRSSLTVSSGLLGLSTILARLTTLVVMALLARGAGAEAVGYYGLATLAASFTAAALSIGLPTYLTRDVAAGLVSPPEVGRIHCGRLAVLLLAAGVAYPVSLLALPAPIRLGFFLFFLASVLEQWNETAWVLVRGTHRAWVEPFTNTSVGLALVAVCAADAWLGDGLAFGDAAAYVVVAAIVRSGAAFLLVGIWRAVRAPGRLDIVRHARRSLPYFATDLLGLVYFRGDVAVLALFVTATQVGEYVSAAAIIGPAVQVAASMGVGALAYAAPRIGAGAPSTDDPLTIFTFFRIAGQAAAGLIGIGLPIAVAILFGGEGRTTLVLASILTLFLALRFANFGLSAILLAHGRASSRLVVLVLSICASVGLNLLLDRRFEAYGAASAAALTELVVAGSLLWFVRIGALVRPVLASVGYVAVAAILLSVLSALASPTAVAVITGGYFVATAALSFLYQRRASRRVPQTIGESA</sequence>
<feature type="transmembrane region" description="Helical" evidence="1">
    <location>
        <begin position="185"/>
        <end position="204"/>
    </location>
</feature>
<dbReference type="EMBL" id="JAVHUY010000001">
    <property type="protein sequence ID" value="MDQ7903116.1"/>
    <property type="molecule type" value="Genomic_DNA"/>
</dbReference>
<feature type="transmembrane region" description="Helical" evidence="1">
    <location>
        <begin position="255"/>
        <end position="279"/>
    </location>
</feature>
<organism evidence="2 3">
    <name type="scientific">Phytohabitans maris</name>
    <dbReference type="NCBI Taxonomy" id="3071409"/>
    <lineage>
        <taxon>Bacteria</taxon>
        <taxon>Bacillati</taxon>
        <taxon>Actinomycetota</taxon>
        <taxon>Actinomycetes</taxon>
        <taxon>Micromonosporales</taxon>
        <taxon>Micromonosporaceae</taxon>
    </lineage>
</organism>
<proteinExistence type="predicted"/>